<name>A0A9P0H315_NEZVI</name>
<dbReference type="AlphaFoldDB" id="A0A9P0H315"/>
<reference evidence="1" key="1">
    <citation type="submission" date="2022-01" db="EMBL/GenBank/DDBJ databases">
        <authorList>
            <person name="King R."/>
        </authorList>
    </citation>
    <scope>NUCLEOTIDE SEQUENCE</scope>
</reference>
<dbReference type="Proteomes" id="UP001152798">
    <property type="component" value="Chromosome 2"/>
</dbReference>
<evidence type="ECO:0000313" key="2">
    <source>
        <dbReference type="Proteomes" id="UP001152798"/>
    </source>
</evidence>
<accession>A0A9P0H315</accession>
<evidence type="ECO:0000313" key="1">
    <source>
        <dbReference type="EMBL" id="CAH1393481.1"/>
    </source>
</evidence>
<keyword evidence="2" id="KW-1185">Reference proteome</keyword>
<gene>
    <name evidence="1" type="ORF">NEZAVI_LOCUS4149</name>
</gene>
<sequence>MLLAIVREIECRPNESKIQKISRLGRFLISIGATKNPRHFKIYGVNYRSRSHPRWYYTLVRDNHLGSKVIAIETVGPHFYARATYGRMIFQERFNALSIFQFEGHSYELPQFSVRLSHGTFCPRDSAAFVEIKCKCSRTKKPRLCYEMFSLLMDAMGVDLSGVRHHKSQRFARRYESFNRKAMYMSASLRRTEFSWYVM</sequence>
<dbReference type="EMBL" id="OV725078">
    <property type="protein sequence ID" value="CAH1393481.1"/>
    <property type="molecule type" value="Genomic_DNA"/>
</dbReference>
<proteinExistence type="predicted"/>
<protein>
    <submittedName>
        <fullName evidence="1">Uncharacterized protein</fullName>
    </submittedName>
</protein>
<dbReference type="OrthoDB" id="10397738at2759"/>
<organism evidence="1 2">
    <name type="scientific">Nezara viridula</name>
    <name type="common">Southern green stink bug</name>
    <name type="synonym">Cimex viridulus</name>
    <dbReference type="NCBI Taxonomy" id="85310"/>
    <lineage>
        <taxon>Eukaryota</taxon>
        <taxon>Metazoa</taxon>
        <taxon>Ecdysozoa</taxon>
        <taxon>Arthropoda</taxon>
        <taxon>Hexapoda</taxon>
        <taxon>Insecta</taxon>
        <taxon>Pterygota</taxon>
        <taxon>Neoptera</taxon>
        <taxon>Paraneoptera</taxon>
        <taxon>Hemiptera</taxon>
        <taxon>Heteroptera</taxon>
        <taxon>Panheteroptera</taxon>
        <taxon>Pentatomomorpha</taxon>
        <taxon>Pentatomoidea</taxon>
        <taxon>Pentatomidae</taxon>
        <taxon>Pentatominae</taxon>
        <taxon>Nezara</taxon>
    </lineage>
</organism>